<sequence length="102" mass="11158">MASIFSSAFGESLHALWLHFVIMVEAVAGRRVGGFLLQDLLGAIWEPLGRRRRLLLSSARWSWPGAIPAQGCGRSQQRRKHPLAAIALSVATGILVESGRLR</sequence>
<accession>A0A4Z0FC07</accession>
<name>A0A4Z0FC07_9GAMM</name>
<organism evidence="1 2">
    <name type="scientific">Candidatus Macondimonas diazotrophica</name>
    <dbReference type="NCBI Taxonomy" id="2305248"/>
    <lineage>
        <taxon>Bacteria</taxon>
        <taxon>Pseudomonadati</taxon>
        <taxon>Pseudomonadota</taxon>
        <taxon>Gammaproteobacteria</taxon>
        <taxon>Chromatiales</taxon>
        <taxon>Ectothiorhodospiraceae</taxon>
        <taxon>Candidatus Macondimonas</taxon>
    </lineage>
</organism>
<dbReference type="AlphaFoldDB" id="A0A4Z0FC07"/>
<dbReference type="OrthoDB" id="9761224at2"/>
<protein>
    <submittedName>
        <fullName evidence="1">Uncharacterized protein</fullName>
    </submittedName>
</protein>
<proteinExistence type="predicted"/>
<reference evidence="1 2" key="1">
    <citation type="journal article" date="2019" name="ISME J.">
        <title>Candidatus Macondimonas diazotrophica, a novel gammaproteobacterial genus dominating crude-oil-contaminated coastal sediments.</title>
        <authorList>
            <person name="Karthikeyan S."/>
            <person name="Konstantinidis K."/>
        </authorList>
    </citation>
    <scope>NUCLEOTIDE SEQUENCE [LARGE SCALE GENOMIC DNA]</scope>
    <source>
        <strain evidence="1 2">KTK01</strain>
    </source>
</reference>
<dbReference type="EMBL" id="SRIO01000001">
    <property type="protein sequence ID" value="TFZ84069.1"/>
    <property type="molecule type" value="Genomic_DNA"/>
</dbReference>
<keyword evidence="2" id="KW-1185">Reference proteome</keyword>
<comment type="caution">
    <text evidence="1">The sequence shown here is derived from an EMBL/GenBank/DDBJ whole genome shotgun (WGS) entry which is preliminary data.</text>
</comment>
<dbReference type="Proteomes" id="UP000297890">
    <property type="component" value="Unassembled WGS sequence"/>
</dbReference>
<evidence type="ECO:0000313" key="1">
    <source>
        <dbReference type="EMBL" id="TFZ84069.1"/>
    </source>
</evidence>
<evidence type="ECO:0000313" key="2">
    <source>
        <dbReference type="Proteomes" id="UP000297890"/>
    </source>
</evidence>
<gene>
    <name evidence="1" type="ORF">E4680_00555</name>
</gene>